<organism evidence="1 2">
    <name type="scientific">Choristoneura fumiferana</name>
    <name type="common">Spruce budworm moth</name>
    <name type="synonym">Archips fumiferana</name>
    <dbReference type="NCBI Taxonomy" id="7141"/>
    <lineage>
        <taxon>Eukaryota</taxon>
        <taxon>Metazoa</taxon>
        <taxon>Ecdysozoa</taxon>
        <taxon>Arthropoda</taxon>
        <taxon>Hexapoda</taxon>
        <taxon>Insecta</taxon>
        <taxon>Pterygota</taxon>
        <taxon>Neoptera</taxon>
        <taxon>Endopterygota</taxon>
        <taxon>Lepidoptera</taxon>
        <taxon>Glossata</taxon>
        <taxon>Ditrysia</taxon>
        <taxon>Tortricoidea</taxon>
        <taxon>Tortricidae</taxon>
        <taxon>Tortricinae</taxon>
        <taxon>Choristoneura</taxon>
    </lineage>
</organism>
<gene>
    <name evidence="1" type="ORF">MSG28_014611</name>
</gene>
<comment type="caution">
    <text evidence="1">The sequence shown here is derived from an EMBL/GenBank/DDBJ whole genome shotgun (WGS) entry which is preliminary data.</text>
</comment>
<evidence type="ECO:0000313" key="2">
    <source>
        <dbReference type="Proteomes" id="UP001064048"/>
    </source>
</evidence>
<accession>A0ACC0JRY7</accession>
<proteinExistence type="predicted"/>
<dbReference type="EMBL" id="CM046126">
    <property type="protein sequence ID" value="KAI8426942.1"/>
    <property type="molecule type" value="Genomic_DNA"/>
</dbReference>
<name>A0ACC0JRY7_CHOFU</name>
<sequence>MAACCPRIRRMATTPSTAGQKPCRGKPTTSLTPHPSVKYYCKITGEGVVSGIRECRELEPHGTVVVPECNRPVYYFSGVLPNMHCVEGTWDYIAVCQTDCGTSTPRGEPLIYNGERTPRGELPWHAGIYDKTYRPYMQFCGGSLISTKVLVSGKYH</sequence>
<protein>
    <submittedName>
        <fullName evidence="1">Uncharacterized protein</fullName>
    </submittedName>
</protein>
<reference evidence="1 2" key="1">
    <citation type="journal article" date="2022" name="Genome Biol. Evol.">
        <title>The Spruce Budworm Genome: Reconstructing the Evolutionary History of Antifreeze Proteins.</title>
        <authorList>
            <person name="Beliveau C."/>
            <person name="Gagne P."/>
            <person name="Picq S."/>
            <person name="Vernygora O."/>
            <person name="Keeling C.I."/>
            <person name="Pinkney K."/>
            <person name="Doucet D."/>
            <person name="Wen F."/>
            <person name="Johnston J.S."/>
            <person name="Maaroufi H."/>
            <person name="Boyle B."/>
            <person name="Laroche J."/>
            <person name="Dewar K."/>
            <person name="Juretic N."/>
            <person name="Blackburn G."/>
            <person name="Nisole A."/>
            <person name="Brunet B."/>
            <person name="Brandao M."/>
            <person name="Lumley L."/>
            <person name="Duan J."/>
            <person name="Quan G."/>
            <person name="Lucarotti C.J."/>
            <person name="Roe A.D."/>
            <person name="Sperling F.A.H."/>
            <person name="Levesque R.C."/>
            <person name="Cusson M."/>
        </authorList>
    </citation>
    <scope>NUCLEOTIDE SEQUENCE [LARGE SCALE GENOMIC DNA]</scope>
    <source>
        <strain evidence="1">Glfc:IPQL:Cfum</strain>
    </source>
</reference>
<evidence type="ECO:0000313" key="1">
    <source>
        <dbReference type="EMBL" id="KAI8426942.1"/>
    </source>
</evidence>
<dbReference type="Proteomes" id="UP001064048">
    <property type="component" value="Chromosome 26"/>
</dbReference>
<keyword evidence="2" id="KW-1185">Reference proteome</keyword>